<keyword evidence="1" id="KW-0732">Signal</keyword>
<keyword evidence="2" id="KW-0808">Transferase</keyword>
<dbReference type="Proteomes" id="UP000294498">
    <property type="component" value="Unassembled WGS sequence"/>
</dbReference>
<accession>A0A4R8DUJ2</accession>
<reference evidence="2 3" key="1">
    <citation type="submission" date="2019-03" db="EMBL/GenBank/DDBJ databases">
        <title>Genomic Encyclopedia of Type Strains, Phase IV (KMG-IV): sequencing the most valuable type-strain genomes for metagenomic binning, comparative biology and taxonomic classification.</title>
        <authorList>
            <person name="Goeker M."/>
        </authorList>
    </citation>
    <scope>NUCLEOTIDE SEQUENCE [LARGE SCALE GENOMIC DNA]</scope>
    <source>
        <strain evidence="2 3">DSM 100059</strain>
    </source>
</reference>
<dbReference type="PANTHER" id="PTHR31270">
    <property type="entry name" value="GLUTAMINYL-PEPTIDE CYCLOTRANSFERASE"/>
    <property type="match status" value="1"/>
</dbReference>
<dbReference type="InterPro" id="IPR015943">
    <property type="entry name" value="WD40/YVTN_repeat-like_dom_sf"/>
</dbReference>
<gene>
    <name evidence="2" type="ORF">EDB95_2636</name>
</gene>
<evidence type="ECO:0000313" key="3">
    <source>
        <dbReference type="Proteomes" id="UP000294498"/>
    </source>
</evidence>
<dbReference type="Pfam" id="PF05096">
    <property type="entry name" value="Glu_cyclase_2"/>
    <property type="match status" value="1"/>
</dbReference>
<dbReference type="InterPro" id="IPR011044">
    <property type="entry name" value="Quino_amine_DH_bsu"/>
</dbReference>
<organism evidence="2 3">
    <name type="scientific">Dinghuibacter silviterrae</name>
    <dbReference type="NCBI Taxonomy" id="1539049"/>
    <lineage>
        <taxon>Bacteria</taxon>
        <taxon>Pseudomonadati</taxon>
        <taxon>Bacteroidota</taxon>
        <taxon>Chitinophagia</taxon>
        <taxon>Chitinophagales</taxon>
        <taxon>Chitinophagaceae</taxon>
        <taxon>Dinghuibacter</taxon>
    </lineage>
</organism>
<evidence type="ECO:0000256" key="1">
    <source>
        <dbReference type="SAM" id="SignalP"/>
    </source>
</evidence>
<feature type="chain" id="PRO_5020371096" evidence="1">
    <location>
        <begin position="22"/>
        <end position="273"/>
    </location>
</feature>
<dbReference type="Gene3D" id="2.130.10.10">
    <property type="entry name" value="YVTN repeat-like/Quinoprotein amine dehydrogenase"/>
    <property type="match status" value="1"/>
</dbReference>
<dbReference type="PROSITE" id="PS51257">
    <property type="entry name" value="PROKAR_LIPOPROTEIN"/>
    <property type="match status" value="1"/>
</dbReference>
<name>A0A4R8DUJ2_9BACT</name>
<sequence>MPRLTLPARRLWLLFPLTLTACGHAKDADAPPPPAAPAVASITYQVINVLPHDAQSFTEGLEIHDSILYESEGNFGKSSLSTYRLSDGKLLQRKKLPDANFGEGLTVLGDKLYQLTYKEHDVFVYHYPDLAPLKPMTWPHDGWGMTNDGKRLIADDGSSNLYFIDPATFKETGRVEVTDEHGPVDQLNELEYVDGRVYANRWHTNDIYCIDPATGKVTGRIDLGDLFAQAGQTPELQDPRDDVLNGIAYNAAKKTFVVTGKHWPNAYELRLAQ</sequence>
<feature type="signal peptide" evidence="1">
    <location>
        <begin position="1"/>
        <end position="21"/>
    </location>
</feature>
<evidence type="ECO:0000313" key="2">
    <source>
        <dbReference type="EMBL" id="TDX01596.1"/>
    </source>
</evidence>
<proteinExistence type="predicted"/>
<dbReference type="GO" id="GO:0016603">
    <property type="term" value="F:glutaminyl-peptide cyclotransferase activity"/>
    <property type="evidence" value="ECO:0007669"/>
    <property type="project" value="InterPro"/>
</dbReference>
<comment type="caution">
    <text evidence="2">The sequence shown here is derived from an EMBL/GenBank/DDBJ whole genome shotgun (WGS) entry which is preliminary data.</text>
</comment>
<dbReference type="EMBL" id="SODV01000001">
    <property type="protein sequence ID" value="TDX01596.1"/>
    <property type="molecule type" value="Genomic_DNA"/>
</dbReference>
<dbReference type="InterPro" id="IPR007788">
    <property type="entry name" value="QCT"/>
</dbReference>
<keyword evidence="3" id="KW-1185">Reference proteome</keyword>
<dbReference type="AlphaFoldDB" id="A0A4R8DUJ2"/>
<dbReference type="PANTHER" id="PTHR31270:SF1">
    <property type="entry name" value="GLUTAMINYL-PEPTIDE CYCLOTRANSFERASE"/>
    <property type="match status" value="1"/>
</dbReference>
<dbReference type="SUPFAM" id="SSF50969">
    <property type="entry name" value="YVTN repeat-like/Quinoprotein amine dehydrogenase"/>
    <property type="match status" value="1"/>
</dbReference>
<protein>
    <submittedName>
        <fullName evidence="2">Glutamine cyclotransferase</fullName>
    </submittedName>
</protein>